<feature type="transmembrane region" description="Helical" evidence="2">
    <location>
        <begin position="214"/>
        <end position="239"/>
    </location>
</feature>
<keyword evidence="3" id="KW-0732">Signal</keyword>
<dbReference type="Proteomes" id="UP000256964">
    <property type="component" value="Unassembled WGS sequence"/>
</dbReference>
<feature type="chain" id="PRO_5016985782" description="Mid2 domain-containing protein" evidence="3">
    <location>
        <begin position="22"/>
        <end position="353"/>
    </location>
</feature>
<dbReference type="AlphaFoldDB" id="A0A371DKF8"/>
<evidence type="ECO:0000313" key="4">
    <source>
        <dbReference type="EMBL" id="RDX53005.1"/>
    </source>
</evidence>
<keyword evidence="5" id="KW-1185">Reference proteome</keyword>
<evidence type="ECO:0000313" key="5">
    <source>
        <dbReference type="Proteomes" id="UP000256964"/>
    </source>
</evidence>
<dbReference type="EMBL" id="KZ857388">
    <property type="protein sequence ID" value="RDX53005.1"/>
    <property type="molecule type" value="Genomic_DNA"/>
</dbReference>
<evidence type="ECO:0000256" key="2">
    <source>
        <dbReference type="SAM" id="Phobius"/>
    </source>
</evidence>
<protein>
    <recommendedName>
        <fullName evidence="6">Mid2 domain-containing protein</fullName>
    </recommendedName>
</protein>
<keyword evidence="2" id="KW-1133">Transmembrane helix</keyword>
<evidence type="ECO:0000256" key="1">
    <source>
        <dbReference type="SAM" id="MobiDB-lite"/>
    </source>
</evidence>
<dbReference type="OrthoDB" id="2757266at2759"/>
<proteinExistence type="predicted"/>
<evidence type="ECO:0008006" key="6">
    <source>
        <dbReference type="Google" id="ProtNLM"/>
    </source>
</evidence>
<feature type="signal peptide" evidence="3">
    <location>
        <begin position="1"/>
        <end position="21"/>
    </location>
</feature>
<feature type="compositionally biased region" description="Polar residues" evidence="1">
    <location>
        <begin position="338"/>
        <end position="353"/>
    </location>
</feature>
<organism evidence="4 5">
    <name type="scientific">Lentinus brumalis</name>
    <dbReference type="NCBI Taxonomy" id="2498619"/>
    <lineage>
        <taxon>Eukaryota</taxon>
        <taxon>Fungi</taxon>
        <taxon>Dikarya</taxon>
        <taxon>Basidiomycota</taxon>
        <taxon>Agaricomycotina</taxon>
        <taxon>Agaricomycetes</taxon>
        <taxon>Polyporales</taxon>
        <taxon>Polyporaceae</taxon>
        <taxon>Lentinus</taxon>
    </lineage>
</organism>
<keyword evidence="2" id="KW-0812">Transmembrane</keyword>
<keyword evidence="2" id="KW-0472">Membrane</keyword>
<feature type="region of interest" description="Disordered" evidence="1">
    <location>
        <begin position="303"/>
        <end position="353"/>
    </location>
</feature>
<evidence type="ECO:0000256" key="3">
    <source>
        <dbReference type="SAM" id="SignalP"/>
    </source>
</evidence>
<reference evidence="4 5" key="1">
    <citation type="journal article" date="2018" name="Biotechnol. Biofuels">
        <title>Integrative visual omics of the white-rot fungus Polyporus brumalis exposes the biotechnological potential of its oxidative enzymes for delignifying raw plant biomass.</title>
        <authorList>
            <person name="Miyauchi S."/>
            <person name="Rancon A."/>
            <person name="Drula E."/>
            <person name="Hage H."/>
            <person name="Chaduli D."/>
            <person name="Favel A."/>
            <person name="Grisel S."/>
            <person name="Henrissat B."/>
            <person name="Herpoel-Gimbert I."/>
            <person name="Ruiz-Duenas F.J."/>
            <person name="Chevret D."/>
            <person name="Hainaut M."/>
            <person name="Lin J."/>
            <person name="Wang M."/>
            <person name="Pangilinan J."/>
            <person name="Lipzen A."/>
            <person name="Lesage-Meessen L."/>
            <person name="Navarro D."/>
            <person name="Riley R."/>
            <person name="Grigoriev I.V."/>
            <person name="Zhou S."/>
            <person name="Raouche S."/>
            <person name="Rosso M.N."/>
        </authorList>
    </citation>
    <scope>NUCLEOTIDE SEQUENCE [LARGE SCALE GENOMIC DNA]</scope>
    <source>
        <strain evidence="4 5">BRFM 1820</strain>
    </source>
</reference>
<feature type="compositionally biased region" description="Low complexity" evidence="1">
    <location>
        <begin position="170"/>
        <end position="200"/>
    </location>
</feature>
<sequence>MTLRVLLLSLALCLFLGAGKAQVFADCQSDPDNPGDPGPWSWMNNDNEEDPCLLVAYLQVPCTNQPPSHQALAPLKQGAFYTGPPEQNDCLCNTVAYSLIEACQLCQWNVSELVQPWSGFSRNCSVTTNGSFPFSFAIPIPQWAYLDVYDSDHFNLTAAQQVAEGSAFENSSSSSTSATTTATASANRSSSASTTSTRAAAETDVVRSGKSSNVGAIVGGVVGGVLGILSLGTIVFYFAHRWRNLQRQAQLETSERPFSTSTAFDESQPSLKPGMAMISPPSMIYDPNDPRTFPSFQTLPSPADMRAVSPTSSRQAAGSVGGPMQNHPASSFYGGDQDYSSYPTTTYTGVPEI</sequence>
<gene>
    <name evidence="4" type="ORF">OH76DRAFT_1480049</name>
</gene>
<feature type="region of interest" description="Disordered" evidence="1">
    <location>
        <begin position="169"/>
        <end position="205"/>
    </location>
</feature>
<name>A0A371DKF8_9APHY</name>
<accession>A0A371DKF8</accession>
<dbReference type="STRING" id="139420.A0A371DKF8"/>